<dbReference type="PANTHER" id="PTHR42194:SF1">
    <property type="entry name" value="UPF0276 PROTEIN HI_1600"/>
    <property type="match status" value="1"/>
</dbReference>
<accession>F5RAN3</accession>
<dbReference type="OrthoDB" id="9763101at2"/>
<protein>
    <recommendedName>
        <fullName evidence="1">UPF0276 protein METUNv1_01247</fullName>
    </recommendedName>
</protein>
<dbReference type="HAMAP" id="MF_00697">
    <property type="entry name" value="UPF0276"/>
    <property type="match status" value="1"/>
</dbReference>
<evidence type="ECO:0000313" key="3">
    <source>
        <dbReference type="Proteomes" id="UP000005019"/>
    </source>
</evidence>
<dbReference type="Gene3D" id="3.20.20.150">
    <property type="entry name" value="Divalent-metal-dependent TIM barrel enzymes"/>
    <property type="match status" value="1"/>
</dbReference>
<dbReference type="Pfam" id="PF05114">
    <property type="entry name" value="MbnB_TglH_ChrH"/>
    <property type="match status" value="1"/>
</dbReference>
<evidence type="ECO:0000313" key="2">
    <source>
        <dbReference type="EMBL" id="EGK72482.1"/>
    </source>
</evidence>
<dbReference type="AlphaFoldDB" id="F5RAN3"/>
<dbReference type="Proteomes" id="UP000005019">
    <property type="component" value="Unassembled WGS sequence"/>
</dbReference>
<dbReference type="PANTHER" id="PTHR42194">
    <property type="entry name" value="UPF0276 PROTEIN HI_1600"/>
    <property type="match status" value="1"/>
</dbReference>
<evidence type="ECO:0000256" key="1">
    <source>
        <dbReference type="HAMAP-Rule" id="MF_00697"/>
    </source>
</evidence>
<dbReference type="eggNOG" id="COG3220">
    <property type="taxonomic scope" value="Bacteria"/>
</dbReference>
<dbReference type="EMBL" id="AFHG01000036">
    <property type="protein sequence ID" value="EGK72482.1"/>
    <property type="molecule type" value="Genomic_DNA"/>
</dbReference>
<dbReference type="InterPro" id="IPR007801">
    <property type="entry name" value="MbnB/TglH/ChrH"/>
</dbReference>
<proteinExistence type="inferred from homology"/>
<gene>
    <name evidence="2" type="ORF">METUNv1_01247</name>
</gene>
<sequence>MTTLTAPSPGFGLGLRPAHYAALLETRAPLEWLEIISENFMVDGGKPMAMLDRLRADYPMALHGVALSIGSTDALDRNYLKKLKALADRVDPLWISDHFCWTGVGGHTSHDLLPLPYTAEAVRLLVSRIGQVQHELGRRLVLENVSSYLGYAVSDMTEWDFIRTVAEEADCLLLLDVNNVYVSSVNHGFDPLDYLAGIPAARVQQIHLAGHSTHDDHLVDTHDQPVCEAVWALYEHACRLFGDVATMIERDDNIPDLPDLLTELARARRIAAQAVTAEQVAA</sequence>
<keyword evidence="3" id="KW-1185">Reference proteome</keyword>
<dbReference type="STRING" id="1000565.METUNv1_01247"/>
<comment type="caution">
    <text evidence="2">The sequence shown here is derived from an EMBL/GenBank/DDBJ whole genome shotgun (WGS) entry which is preliminary data.</text>
</comment>
<reference evidence="2 3" key="1">
    <citation type="journal article" date="2011" name="J. Bacteriol.">
        <title>Genome sequence of Methyloversatilis universalis FAM5T, a methylotrophic representative of the order Rhodocyclales.</title>
        <authorList>
            <person name="Kittichotirat W."/>
            <person name="Good N.M."/>
            <person name="Hall R."/>
            <person name="Bringel F."/>
            <person name="Lajus A."/>
            <person name="Medigue C."/>
            <person name="Smalley N.E."/>
            <person name="Beck D."/>
            <person name="Bumgarner R."/>
            <person name="Vuilleumier S."/>
            <person name="Kalyuzhnaya M.G."/>
        </authorList>
    </citation>
    <scope>NUCLEOTIDE SEQUENCE [LARGE SCALE GENOMIC DNA]</scope>
    <source>
        <strain evidence="3">ATCC BAA-1314 / JCM 13912 / FAM5</strain>
    </source>
</reference>
<comment type="similarity">
    <text evidence="1">Belongs to the UPF0276 family.</text>
</comment>
<organism evidence="2 3">
    <name type="scientific">Methyloversatilis universalis (strain ATCC BAA-1314 / DSM 25237 / JCM 13912 / CCUG 52030 / FAM5)</name>
    <dbReference type="NCBI Taxonomy" id="1000565"/>
    <lineage>
        <taxon>Bacteria</taxon>
        <taxon>Pseudomonadati</taxon>
        <taxon>Pseudomonadota</taxon>
        <taxon>Betaproteobacteria</taxon>
        <taxon>Nitrosomonadales</taxon>
        <taxon>Sterolibacteriaceae</taxon>
        <taxon>Methyloversatilis</taxon>
    </lineage>
</organism>
<dbReference type="RefSeq" id="WP_008059869.1">
    <property type="nucleotide sequence ID" value="NZ_AFHG01000036.1"/>
</dbReference>
<dbReference type="NCBIfam" id="NF003818">
    <property type="entry name" value="PRK05409.1"/>
    <property type="match status" value="1"/>
</dbReference>
<name>F5RAN3_METUF</name>
<dbReference type="InterPro" id="IPR036237">
    <property type="entry name" value="Xyl_isomerase-like_sf"/>
</dbReference>
<dbReference type="SUPFAM" id="SSF51658">
    <property type="entry name" value="Xylose isomerase-like"/>
    <property type="match status" value="1"/>
</dbReference>